<dbReference type="Pfam" id="PF00378">
    <property type="entry name" value="ECH_1"/>
    <property type="match status" value="1"/>
</dbReference>
<dbReference type="Gene3D" id="3.90.226.10">
    <property type="entry name" value="2-enoyl-CoA Hydratase, Chain A, domain 1"/>
    <property type="match status" value="1"/>
</dbReference>
<evidence type="ECO:0000313" key="2">
    <source>
        <dbReference type="EMBL" id="GGB58892.1"/>
    </source>
</evidence>
<dbReference type="Gene3D" id="1.10.12.10">
    <property type="entry name" value="Lyase 2-enoyl-coa Hydratase, Chain A, domain 2"/>
    <property type="match status" value="1"/>
</dbReference>
<dbReference type="RefSeq" id="WP_188582085.1">
    <property type="nucleotide sequence ID" value="NZ_BMDZ01000081.1"/>
</dbReference>
<gene>
    <name evidence="2" type="ORF">GCM10011505_44610</name>
</gene>
<comment type="caution">
    <text evidence="2">The sequence shown here is derived from an EMBL/GenBank/DDBJ whole genome shotgun (WGS) entry which is preliminary data.</text>
</comment>
<evidence type="ECO:0000256" key="1">
    <source>
        <dbReference type="ARBA" id="ARBA00005254"/>
    </source>
</evidence>
<sequence>MPATQTTASPATASQTAAYSDILYDVADRVATITLNRPDRLNAWTQVMEDEMRDALLRAEADDAVRAIVITGAGRGFCAGADMGLLSGAVASQGSAAPREAAEATPSDDFDQKFSYMLKVRKPIIAAINGPLAGIGLCMVLFTDLRFMAEGARLTTAFARRGLIAEHGSSWMLPRLIGNMNALDLLFSGRLVDAAEAERLGLVRRLPAEGFLDAVTSYARDLVTASSPRSIGVIKQQVHTGMFQSLAEAWNDANRAMEDSFHTEDFREGVNHFVEKRAPAFTGR</sequence>
<dbReference type="EMBL" id="BMDZ01000081">
    <property type="protein sequence ID" value="GGB58892.1"/>
    <property type="molecule type" value="Genomic_DNA"/>
</dbReference>
<dbReference type="InterPro" id="IPR051053">
    <property type="entry name" value="ECH/Chromodomain_protein"/>
</dbReference>
<evidence type="ECO:0000313" key="3">
    <source>
        <dbReference type="Proteomes" id="UP000603352"/>
    </source>
</evidence>
<dbReference type="CDD" id="cd06558">
    <property type="entry name" value="crotonase-like"/>
    <property type="match status" value="1"/>
</dbReference>
<protein>
    <submittedName>
        <fullName evidence="2">Enoyl-CoA hydratase</fullName>
    </submittedName>
</protein>
<reference evidence="3" key="1">
    <citation type="journal article" date="2019" name="Int. J. Syst. Evol. Microbiol.">
        <title>The Global Catalogue of Microorganisms (GCM) 10K type strain sequencing project: providing services to taxonomists for standard genome sequencing and annotation.</title>
        <authorList>
            <consortium name="The Broad Institute Genomics Platform"/>
            <consortium name="The Broad Institute Genome Sequencing Center for Infectious Disease"/>
            <person name="Wu L."/>
            <person name="Ma J."/>
        </authorList>
    </citation>
    <scope>NUCLEOTIDE SEQUENCE [LARGE SCALE GENOMIC DNA]</scope>
    <source>
        <strain evidence="3">CGMCC 1.10188</strain>
    </source>
</reference>
<dbReference type="NCBIfam" id="NF004857">
    <property type="entry name" value="PRK06210.1"/>
    <property type="match status" value="1"/>
</dbReference>
<name>A0ABQ1J320_9PROT</name>
<dbReference type="InterPro" id="IPR029045">
    <property type="entry name" value="ClpP/crotonase-like_dom_sf"/>
</dbReference>
<dbReference type="InterPro" id="IPR014748">
    <property type="entry name" value="Enoyl-CoA_hydra_C"/>
</dbReference>
<proteinExistence type="inferred from homology"/>
<dbReference type="PANTHER" id="PTHR43684">
    <property type="match status" value="1"/>
</dbReference>
<keyword evidence="3" id="KW-1185">Reference proteome</keyword>
<organism evidence="2 3">
    <name type="scientific">Tistrella bauzanensis</name>
    <dbReference type="NCBI Taxonomy" id="657419"/>
    <lineage>
        <taxon>Bacteria</taxon>
        <taxon>Pseudomonadati</taxon>
        <taxon>Pseudomonadota</taxon>
        <taxon>Alphaproteobacteria</taxon>
        <taxon>Geminicoccales</taxon>
        <taxon>Geminicoccaceae</taxon>
        <taxon>Tistrella</taxon>
    </lineage>
</organism>
<accession>A0ABQ1J320</accession>
<dbReference type="Proteomes" id="UP000603352">
    <property type="component" value="Unassembled WGS sequence"/>
</dbReference>
<comment type="similarity">
    <text evidence="1">Belongs to the enoyl-CoA hydratase/isomerase family.</text>
</comment>
<dbReference type="PANTHER" id="PTHR43684:SF4">
    <property type="entry name" value="ENOYL-COA HYDRATASE_ISOMERASE FAMILY PROTEIN (AFU_ORTHOLOGUE AFUA_1G01890)"/>
    <property type="match status" value="1"/>
</dbReference>
<dbReference type="SUPFAM" id="SSF52096">
    <property type="entry name" value="ClpP/crotonase"/>
    <property type="match status" value="1"/>
</dbReference>
<dbReference type="InterPro" id="IPR001753">
    <property type="entry name" value="Enoyl-CoA_hydra/iso"/>
</dbReference>